<dbReference type="Gene3D" id="3.30.2010.10">
    <property type="entry name" value="Metalloproteases ('zincins'), catalytic domain"/>
    <property type="match status" value="1"/>
</dbReference>
<proteinExistence type="predicted"/>
<evidence type="ECO:0000313" key="2">
    <source>
        <dbReference type="EMBL" id="KUR70591.1"/>
    </source>
</evidence>
<evidence type="ECO:0000313" key="3">
    <source>
        <dbReference type="Proteomes" id="UP000058012"/>
    </source>
</evidence>
<dbReference type="InterPro" id="IPR002725">
    <property type="entry name" value="YgjP-like_metallopeptidase"/>
</dbReference>
<gene>
    <name evidence="2" type="ORF">AQZ52_14375</name>
</gene>
<dbReference type="Pfam" id="PF01863">
    <property type="entry name" value="YgjP-like"/>
    <property type="match status" value="1"/>
</dbReference>
<accession>A0A117UTH7</accession>
<keyword evidence="2" id="KW-0378">Hydrolase</keyword>
<dbReference type="AlphaFoldDB" id="A0A117UTH7"/>
<organism evidence="2 3">
    <name type="scientific">Novosphingobium fuchskuhlense</name>
    <dbReference type="NCBI Taxonomy" id="1117702"/>
    <lineage>
        <taxon>Bacteria</taxon>
        <taxon>Pseudomonadati</taxon>
        <taxon>Pseudomonadota</taxon>
        <taxon>Alphaproteobacteria</taxon>
        <taxon>Sphingomonadales</taxon>
        <taxon>Sphingomonadaceae</taxon>
        <taxon>Novosphingobium</taxon>
    </lineage>
</organism>
<dbReference type="GO" id="GO:0016787">
    <property type="term" value="F:hydrolase activity"/>
    <property type="evidence" value="ECO:0007669"/>
    <property type="project" value="UniProtKB-KW"/>
</dbReference>
<dbReference type="EMBL" id="LLZS01000009">
    <property type="protein sequence ID" value="KUR70591.1"/>
    <property type="molecule type" value="Genomic_DNA"/>
</dbReference>
<name>A0A117UTH7_9SPHN</name>
<evidence type="ECO:0000259" key="1">
    <source>
        <dbReference type="Pfam" id="PF01863"/>
    </source>
</evidence>
<dbReference type="CDD" id="cd07344">
    <property type="entry name" value="M48_yhfN_like"/>
    <property type="match status" value="1"/>
</dbReference>
<reference evidence="2 3" key="1">
    <citation type="submission" date="2015-10" db="EMBL/GenBank/DDBJ databases">
        <title>Draft genome sequence of Novosphingobium fuchskuhlense DSM 25065 isolated from a surface water sample of the southwest basin of Lake Grosse Fuchskuhle.</title>
        <authorList>
            <person name="Ruckert C."/>
            <person name="Winkler A."/>
            <person name="Glaeser J."/>
            <person name="Grossart H.-P."/>
            <person name="Kalinowski J."/>
            <person name="Glaeser S."/>
        </authorList>
    </citation>
    <scope>NUCLEOTIDE SEQUENCE [LARGE SCALE GENOMIC DNA]</scope>
    <source>
        <strain evidence="2 3">FNE08-7</strain>
    </source>
</reference>
<feature type="domain" description="YgjP-like metallopeptidase" evidence="1">
    <location>
        <begin position="38"/>
        <end position="236"/>
    </location>
</feature>
<comment type="caution">
    <text evidence="2">The sequence shown here is derived from an EMBL/GenBank/DDBJ whole genome shotgun (WGS) entry which is preliminary data.</text>
</comment>
<dbReference type="PANTHER" id="PTHR30399:SF1">
    <property type="entry name" value="UTP PYROPHOSPHATASE"/>
    <property type="match status" value="1"/>
</dbReference>
<dbReference type="Proteomes" id="UP000058012">
    <property type="component" value="Unassembled WGS sequence"/>
</dbReference>
<keyword evidence="3" id="KW-1185">Reference proteome</keyword>
<dbReference type="InterPro" id="IPR053136">
    <property type="entry name" value="UTP_pyrophosphatase-like"/>
</dbReference>
<dbReference type="PANTHER" id="PTHR30399">
    <property type="entry name" value="UNCHARACTERIZED PROTEIN YGJP"/>
    <property type="match status" value="1"/>
</dbReference>
<sequence>MLARSRQPDAQTAEPATRMLKVGDRELPVVVRRLRTARRITLRLAHDGSEARISMPEWGRTADALHFAEQRRDWLAAQLARIPPPAKIAPGSTLPYRGEFLRLEWCETAKRRPALDDGALVFGGPRESLEARLQRWLEGEALRLAGDDLARYCARAGQPLPKLALSRARRRWGSCSSRGVIRINWRLIMAPDFVRRSVVAHEVAHMTHFDHSPAFHAHLAALYEDPIEEANRWLKAEGRGLYHPFG</sequence>
<protein>
    <submittedName>
        <fullName evidence="2">Metal-dependent hydrolase</fullName>
    </submittedName>
</protein>
<dbReference type="STRING" id="1117702.AQZ52_14375"/>